<proteinExistence type="predicted"/>
<accession>A0ACC1S056</accession>
<comment type="caution">
    <text evidence="1">The sequence shown here is derived from an EMBL/GenBank/DDBJ whole genome shotgun (WGS) entry which is preliminary data.</text>
</comment>
<keyword evidence="2" id="KW-1185">Reference proteome</keyword>
<evidence type="ECO:0000313" key="2">
    <source>
        <dbReference type="Proteomes" id="UP001148629"/>
    </source>
</evidence>
<sequence length="577" mass="64575">MEPSDQDDILDRKVGESSQSEPESRLEQIGEPQQVLEPTTRGDEAERRGLGGVPTKGSDLPTPETTAKWKAISEYFQSLDAEGVDTPPHVWVINEHAEEINVVVSTQKIFEVTLGDDTNQGFGSATFVGPAMRKTLGPWPGEVDNSAAVFPLWAADAKHYHLSIIQGQKTGHFLTISPGSWAYFPDDSEEMRIVNPAEMKVPKSFPLFPIRINGNMVDLKAESASHNDMESKYVLVQSWMPLTAAQREKLEEMGLKLQEYVSKNTYLCRRDGTELDLLRQLSFVVYVDIYRQEYKILPGLGSVARRARSHPSFIPREVDIVFHKSAIAEKVQNSIAKVLCRDSDTLESDPHKLRITVEEQQLEELASIDEVRAIVEVDKSEVRCHRAREIIRVDQPQGTNQNPGRYEGQREVVAVADTGFDSGHIQNIHHAFRDAGPGLRTTRVRSIYPMSKIPLVNDFDGHGTHVCGLAVGRGHRRDRALDLKGTAPQAQLVVQCLGPTLDGIPDNLENLFGVPYHNDGARVHVDSWGSTWRGTQKPYTPNRAFEIDKWPFEARADRSRGGGQELHHRRRHGQSSA</sequence>
<name>A0ACC1S056_9HYPO</name>
<gene>
    <name evidence="1" type="ORF">NM208_g9820</name>
</gene>
<reference evidence="1" key="1">
    <citation type="submission" date="2022-08" db="EMBL/GenBank/DDBJ databases">
        <title>Genome Sequence of Fusarium decemcellulare.</title>
        <authorList>
            <person name="Buettner E."/>
        </authorList>
    </citation>
    <scope>NUCLEOTIDE SEQUENCE</scope>
    <source>
        <strain evidence="1">Babe19</strain>
    </source>
</reference>
<evidence type="ECO:0000313" key="1">
    <source>
        <dbReference type="EMBL" id="KAJ3529309.1"/>
    </source>
</evidence>
<organism evidence="1 2">
    <name type="scientific">Fusarium decemcellulare</name>
    <dbReference type="NCBI Taxonomy" id="57161"/>
    <lineage>
        <taxon>Eukaryota</taxon>
        <taxon>Fungi</taxon>
        <taxon>Dikarya</taxon>
        <taxon>Ascomycota</taxon>
        <taxon>Pezizomycotina</taxon>
        <taxon>Sordariomycetes</taxon>
        <taxon>Hypocreomycetidae</taxon>
        <taxon>Hypocreales</taxon>
        <taxon>Nectriaceae</taxon>
        <taxon>Fusarium</taxon>
        <taxon>Fusarium decemcellulare species complex</taxon>
    </lineage>
</organism>
<dbReference type="EMBL" id="JANRMS010001303">
    <property type="protein sequence ID" value="KAJ3529309.1"/>
    <property type="molecule type" value="Genomic_DNA"/>
</dbReference>
<protein>
    <submittedName>
        <fullName evidence="1">Uncharacterized protein</fullName>
    </submittedName>
</protein>
<dbReference type="Proteomes" id="UP001148629">
    <property type="component" value="Unassembled WGS sequence"/>
</dbReference>